<evidence type="ECO:0000313" key="5">
    <source>
        <dbReference type="Proteomes" id="UP000002117"/>
    </source>
</evidence>
<dbReference type="EMBL" id="AY682195">
    <property type="protein sequence ID" value="AAV35862.1"/>
    <property type="molecule type" value="Genomic_DNA"/>
</dbReference>
<feature type="domain" description="Glucosyltransferase 3-like N-terminal" evidence="2">
    <location>
        <begin position="16"/>
        <end position="148"/>
    </location>
</feature>
<dbReference type="Pfam" id="PF26337">
    <property type="entry name" value="Gtf3_C"/>
    <property type="match status" value="1"/>
</dbReference>
<evidence type="ECO:0000259" key="2">
    <source>
        <dbReference type="Pfam" id="PF26334"/>
    </source>
</evidence>
<gene>
    <name evidence="4" type="ORF">orf42</name>
</gene>
<protein>
    <submittedName>
        <fullName evidence="4">Orf42</fullName>
    </submittedName>
</protein>
<dbReference type="InterPro" id="IPR058592">
    <property type="entry name" value="Gtf3_C"/>
</dbReference>
<dbReference type="InterPro" id="IPR058591">
    <property type="entry name" value="Gtf3_N"/>
</dbReference>
<evidence type="ECO:0000313" key="4">
    <source>
        <dbReference type="EMBL" id="AAV35862.1"/>
    </source>
</evidence>
<evidence type="ECO:0000256" key="1">
    <source>
        <dbReference type="ARBA" id="ARBA00022679"/>
    </source>
</evidence>
<dbReference type="Pfam" id="PF26334">
    <property type="entry name" value="Gtf3_N"/>
    <property type="match status" value="1"/>
</dbReference>
<dbReference type="RefSeq" id="YP_164677.1">
    <property type="nucleotide sequence ID" value="NC_006565.1"/>
</dbReference>
<dbReference type="KEGG" id="vg:3197421"/>
<keyword evidence="5" id="KW-1185">Reference proteome</keyword>
<dbReference type="Proteomes" id="UP000002117">
    <property type="component" value="Segment"/>
</dbReference>
<accession>Q5ULS2</accession>
<evidence type="ECO:0000259" key="3">
    <source>
        <dbReference type="Pfam" id="PF26337"/>
    </source>
</evidence>
<sequence>MKLWYTELDSDCIAYDASVKPRKDIEEIVAINFLSFPLSIPSLKYGDDRNSDEYMRKVASKVSKGDVVLIQTPAYIADEIGLVNKLHDRGAIVIGLVHDIEYARGFSTDFSDQYKLLKLYDGLVVTGHRIKAIIQESGISSIPITCMELWPYLTNYVVEHRIEPNNNRIEYAGNLSRSNGLFSKSLEGIEHVDVWGKQVDRSNSEKTGLVVQHGAVHPDDLPARLYSGYGLVWYVDRKYQDYTKINVSHKASLYLSAKLPLIVSSSSYLSELVDKYKIGICVDRLDEIPEKLLSRNDYCKYVNNIEEHIYDSISSGSCFTEPFVDLMSKLGVLESSL</sequence>
<keyword evidence="1" id="KW-0808">Transferase</keyword>
<organism evidence="4 5">
    <name type="scientific">Lactobacillus phage LP65</name>
    <dbReference type="NCBI Taxonomy" id="2892344"/>
    <lineage>
        <taxon>Viruses</taxon>
        <taxon>Duplodnaviria</taxon>
        <taxon>Heunggongvirae</taxon>
        <taxon>Uroviricota</taxon>
        <taxon>Caudoviricetes</taxon>
        <taxon>Herelleviridae</taxon>
        <taxon>Salchichonvirus</taxon>
        <taxon>Salchichonvirus LP65</taxon>
    </lineage>
</organism>
<dbReference type="Gene3D" id="3.40.50.2000">
    <property type="entry name" value="Glycogen Phosphorylase B"/>
    <property type="match status" value="2"/>
</dbReference>
<name>Q5ULS2_9CAUD</name>
<feature type="domain" description="Glucosyltransferase 3-like C-terminal" evidence="3">
    <location>
        <begin position="169"/>
        <end position="316"/>
    </location>
</feature>
<dbReference type="PIRSF" id="PIRSF007023">
    <property type="entry name" value="UDP-Galf_transf"/>
    <property type="match status" value="1"/>
</dbReference>
<proteinExistence type="predicted"/>
<reference evidence="4 5" key="1">
    <citation type="journal article" date="2004" name="J. Bacteriol.">
        <title>Lactobacillus plantarum bacteriophage LP65: a new member of the SPO1-like genus of the family Myoviridae.</title>
        <authorList>
            <person name="Chibani-Chennoufi S."/>
            <person name="Dillmann M.L."/>
            <person name="Marvin-Guy L."/>
            <person name="Rami-Shojaei S."/>
            <person name="Brussow H."/>
        </authorList>
    </citation>
    <scope>NUCLEOTIDE SEQUENCE</scope>
</reference>